<evidence type="ECO:0000313" key="7">
    <source>
        <dbReference type="EMBL" id="RCW69304.1"/>
    </source>
</evidence>
<dbReference type="Proteomes" id="UP000252884">
    <property type="component" value="Unassembled WGS sequence"/>
</dbReference>
<dbReference type="PANTHER" id="PTHR43884">
    <property type="entry name" value="ACYL-COA DEHYDROGENASE"/>
    <property type="match status" value="1"/>
</dbReference>
<keyword evidence="3" id="KW-0285">Flavoprotein</keyword>
<protein>
    <recommendedName>
        <fullName evidence="9">Alkylation response protein AidB-like acyl-CoA dehydrogenase</fullName>
    </recommendedName>
</protein>
<dbReference type="RefSeq" id="WP_114469719.1">
    <property type="nucleotide sequence ID" value="NZ_QPJK01000006.1"/>
</dbReference>
<dbReference type="InterPro" id="IPR006089">
    <property type="entry name" value="Acyl-CoA_DH_CS"/>
</dbReference>
<evidence type="ECO:0008006" key="9">
    <source>
        <dbReference type="Google" id="ProtNLM"/>
    </source>
</evidence>
<keyword evidence="4" id="KW-0274">FAD</keyword>
<reference evidence="7 8" key="1">
    <citation type="submission" date="2018-07" db="EMBL/GenBank/DDBJ databases">
        <title>Genomic Encyclopedia of Type Strains, Phase IV (KMG-IV): sequencing the most valuable type-strain genomes for metagenomic binning, comparative biology and taxonomic classification.</title>
        <authorList>
            <person name="Goeker M."/>
        </authorList>
    </citation>
    <scope>NUCLEOTIDE SEQUENCE [LARGE SCALE GENOMIC DNA]</scope>
    <source>
        <strain evidence="7 8">DSM 21634</strain>
    </source>
</reference>
<evidence type="ECO:0000259" key="6">
    <source>
        <dbReference type="Pfam" id="PF02771"/>
    </source>
</evidence>
<evidence type="ECO:0000256" key="3">
    <source>
        <dbReference type="ARBA" id="ARBA00022630"/>
    </source>
</evidence>
<name>A0A368XTG1_9BURK</name>
<dbReference type="PANTHER" id="PTHR43884:SF12">
    <property type="entry name" value="ISOVALERYL-COA DEHYDROGENASE, MITOCHONDRIAL-RELATED"/>
    <property type="match status" value="1"/>
</dbReference>
<dbReference type="PROSITE" id="PS00073">
    <property type="entry name" value="ACYL_COA_DH_2"/>
    <property type="match status" value="1"/>
</dbReference>
<dbReference type="OrthoDB" id="8910708at2"/>
<dbReference type="InterPro" id="IPR037069">
    <property type="entry name" value="AcylCoA_DH/ox_N_sf"/>
</dbReference>
<keyword evidence="8" id="KW-1185">Reference proteome</keyword>
<dbReference type="InterPro" id="IPR036250">
    <property type="entry name" value="AcylCo_DH-like_C"/>
</dbReference>
<accession>A0A368XTG1</accession>
<dbReference type="InterPro" id="IPR009075">
    <property type="entry name" value="AcylCo_DH/oxidase_C"/>
</dbReference>
<comment type="similarity">
    <text evidence="2">Belongs to the acyl-CoA dehydrogenase family.</text>
</comment>
<dbReference type="GO" id="GO:0003995">
    <property type="term" value="F:acyl-CoA dehydrogenase activity"/>
    <property type="evidence" value="ECO:0007669"/>
    <property type="project" value="InterPro"/>
</dbReference>
<dbReference type="EMBL" id="QPJK01000006">
    <property type="protein sequence ID" value="RCW69304.1"/>
    <property type="molecule type" value="Genomic_DNA"/>
</dbReference>
<sequence>MLDFATDEALEQVLETARRFAQGQLAPQQRAFEAAGGVPAALAAEAAAIGFDTIDWPDDCGGAAMGTLARVRMLEALAGGCPAATLALQPMGSVAHALLAFGGPQLLREQAERLARAPGGRACLVFDHRGALQRSGDTVSGTLAWLPSARVDLLAVLTRDGLLLVDQGLAATPVPGSGLRGAGATALRLQRAPVHAQWTDHAAAAQSLAQARLHVAALVVGQMHAAAEYARHYALERVAFGRPIAHHQALAFLIADMHIAVDAARQLAYEAAWRIDADARDTAAAATAFIEAAESALFIGANAVQILGGAGFMRDVPVEKHLRELRALGLLLGGADAARDDAVAEGELPPFLKTAALEH</sequence>
<comment type="cofactor">
    <cofactor evidence="1">
        <name>FAD</name>
        <dbReference type="ChEBI" id="CHEBI:57692"/>
    </cofactor>
</comment>
<gene>
    <name evidence="7" type="ORF">DES41_106175</name>
</gene>
<dbReference type="Gene3D" id="1.10.540.10">
    <property type="entry name" value="Acyl-CoA dehydrogenase/oxidase, N-terminal domain"/>
    <property type="match status" value="1"/>
</dbReference>
<dbReference type="Pfam" id="PF00441">
    <property type="entry name" value="Acyl-CoA_dh_1"/>
    <property type="match status" value="1"/>
</dbReference>
<feature type="domain" description="Acyl-CoA dehydrogenase/oxidase C-terminal" evidence="5">
    <location>
        <begin position="203"/>
        <end position="336"/>
    </location>
</feature>
<organism evidence="7 8">
    <name type="scientific">Pseudorhodoferax soli</name>
    <dbReference type="NCBI Taxonomy" id="545864"/>
    <lineage>
        <taxon>Bacteria</taxon>
        <taxon>Pseudomonadati</taxon>
        <taxon>Pseudomonadota</taxon>
        <taxon>Betaproteobacteria</taxon>
        <taxon>Burkholderiales</taxon>
        <taxon>Comamonadaceae</taxon>
    </lineage>
</organism>
<dbReference type="InterPro" id="IPR013786">
    <property type="entry name" value="AcylCoA_DH/ox_N"/>
</dbReference>
<evidence type="ECO:0000313" key="8">
    <source>
        <dbReference type="Proteomes" id="UP000252884"/>
    </source>
</evidence>
<dbReference type="Pfam" id="PF02771">
    <property type="entry name" value="Acyl-CoA_dh_N"/>
    <property type="match status" value="1"/>
</dbReference>
<dbReference type="InterPro" id="IPR009100">
    <property type="entry name" value="AcylCoA_DH/oxidase_NM_dom_sf"/>
</dbReference>
<evidence type="ECO:0000259" key="5">
    <source>
        <dbReference type="Pfam" id="PF00441"/>
    </source>
</evidence>
<proteinExistence type="inferred from homology"/>
<dbReference type="Gene3D" id="1.20.140.10">
    <property type="entry name" value="Butyryl-CoA Dehydrogenase, subunit A, domain 3"/>
    <property type="match status" value="1"/>
</dbReference>
<dbReference type="SUPFAM" id="SSF47203">
    <property type="entry name" value="Acyl-CoA dehydrogenase C-terminal domain-like"/>
    <property type="match status" value="1"/>
</dbReference>
<evidence type="ECO:0000256" key="1">
    <source>
        <dbReference type="ARBA" id="ARBA00001974"/>
    </source>
</evidence>
<dbReference type="SUPFAM" id="SSF56645">
    <property type="entry name" value="Acyl-CoA dehydrogenase NM domain-like"/>
    <property type="match status" value="1"/>
</dbReference>
<evidence type="ECO:0000256" key="4">
    <source>
        <dbReference type="ARBA" id="ARBA00022827"/>
    </source>
</evidence>
<evidence type="ECO:0000256" key="2">
    <source>
        <dbReference type="ARBA" id="ARBA00009347"/>
    </source>
</evidence>
<comment type="caution">
    <text evidence="7">The sequence shown here is derived from an EMBL/GenBank/DDBJ whole genome shotgun (WGS) entry which is preliminary data.</text>
</comment>
<dbReference type="GO" id="GO:0050660">
    <property type="term" value="F:flavin adenine dinucleotide binding"/>
    <property type="evidence" value="ECO:0007669"/>
    <property type="project" value="InterPro"/>
</dbReference>
<feature type="domain" description="Acyl-CoA dehydrogenase/oxidase N-terminal" evidence="6">
    <location>
        <begin position="8"/>
        <end position="113"/>
    </location>
</feature>
<dbReference type="AlphaFoldDB" id="A0A368XTG1"/>